<proteinExistence type="predicted"/>
<dbReference type="GO" id="GO:0003677">
    <property type="term" value="F:DNA binding"/>
    <property type="evidence" value="ECO:0007669"/>
    <property type="project" value="InterPro"/>
</dbReference>
<organism evidence="2 3">
    <name type="scientific">Dreissena polymorpha</name>
    <name type="common">Zebra mussel</name>
    <name type="synonym">Mytilus polymorpha</name>
    <dbReference type="NCBI Taxonomy" id="45954"/>
    <lineage>
        <taxon>Eukaryota</taxon>
        <taxon>Metazoa</taxon>
        <taxon>Spiralia</taxon>
        <taxon>Lophotrochozoa</taxon>
        <taxon>Mollusca</taxon>
        <taxon>Bivalvia</taxon>
        <taxon>Autobranchia</taxon>
        <taxon>Heteroconchia</taxon>
        <taxon>Euheterodonta</taxon>
        <taxon>Imparidentia</taxon>
        <taxon>Neoheterodontei</taxon>
        <taxon>Myida</taxon>
        <taxon>Dreissenoidea</taxon>
        <taxon>Dreissenidae</taxon>
        <taxon>Dreissena</taxon>
    </lineage>
</organism>
<protein>
    <recommendedName>
        <fullName evidence="1">HTH psq-type domain-containing protein</fullName>
    </recommendedName>
</protein>
<evidence type="ECO:0000259" key="1">
    <source>
        <dbReference type="Pfam" id="PF05225"/>
    </source>
</evidence>
<dbReference type="Gene3D" id="1.10.10.60">
    <property type="entry name" value="Homeodomain-like"/>
    <property type="match status" value="1"/>
</dbReference>
<comment type="caution">
    <text evidence="2">The sequence shown here is derived from an EMBL/GenBank/DDBJ whole genome shotgun (WGS) entry which is preliminary data.</text>
</comment>
<dbReference type="Pfam" id="PF05225">
    <property type="entry name" value="HTH_psq"/>
    <property type="match status" value="1"/>
</dbReference>
<name>A0A9D4BJH1_DREPO</name>
<accession>A0A9D4BJH1</accession>
<evidence type="ECO:0000313" key="2">
    <source>
        <dbReference type="EMBL" id="KAH3697059.1"/>
    </source>
</evidence>
<gene>
    <name evidence="2" type="ORF">DPMN_084544</name>
</gene>
<dbReference type="EMBL" id="JAIWYP010000016">
    <property type="protein sequence ID" value="KAH3697059.1"/>
    <property type="molecule type" value="Genomic_DNA"/>
</dbReference>
<dbReference type="InterPro" id="IPR007889">
    <property type="entry name" value="HTH_Psq"/>
</dbReference>
<dbReference type="AlphaFoldDB" id="A0A9D4BJH1"/>
<reference evidence="2" key="2">
    <citation type="submission" date="2020-11" db="EMBL/GenBank/DDBJ databases">
        <authorList>
            <person name="McCartney M.A."/>
            <person name="Auch B."/>
            <person name="Kono T."/>
            <person name="Mallez S."/>
            <person name="Becker A."/>
            <person name="Gohl D.M."/>
            <person name="Silverstein K.A.T."/>
            <person name="Koren S."/>
            <person name="Bechman K.B."/>
            <person name="Herman A."/>
            <person name="Abrahante J.E."/>
            <person name="Garbe J."/>
        </authorList>
    </citation>
    <scope>NUCLEOTIDE SEQUENCE</scope>
    <source>
        <strain evidence="2">Duluth1</strain>
        <tissue evidence="2">Whole animal</tissue>
    </source>
</reference>
<sequence>MENRPSQLRKWSTQNMISAYNAVKGGMSVSSAAKKFGVPRMTLSGRISGKVALDAKMGVETALKTDEEAALVSYIGYMANRGFPLSIQQLIGFAWCIAKERGRGDVFSDSGPS</sequence>
<feature type="domain" description="HTH psq-type" evidence="1">
    <location>
        <begin position="16"/>
        <end position="52"/>
    </location>
</feature>
<dbReference type="SUPFAM" id="SSF46689">
    <property type="entry name" value="Homeodomain-like"/>
    <property type="match status" value="1"/>
</dbReference>
<evidence type="ECO:0000313" key="3">
    <source>
        <dbReference type="Proteomes" id="UP000828390"/>
    </source>
</evidence>
<dbReference type="InterPro" id="IPR009057">
    <property type="entry name" value="Homeodomain-like_sf"/>
</dbReference>
<reference evidence="2" key="1">
    <citation type="journal article" date="2019" name="bioRxiv">
        <title>The Genome of the Zebra Mussel, Dreissena polymorpha: A Resource for Invasive Species Research.</title>
        <authorList>
            <person name="McCartney M.A."/>
            <person name="Auch B."/>
            <person name="Kono T."/>
            <person name="Mallez S."/>
            <person name="Zhang Y."/>
            <person name="Obille A."/>
            <person name="Becker A."/>
            <person name="Abrahante J.E."/>
            <person name="Garbe J."/>
            <person name="Badalamenti J.P."/>
            <person name="Herman A."/>
            <person name="Mangelson H."/>
            <person name="Liachko I."/>
            <person name="Sullivan S."/>
            <person name="Sone E.D."/>
            <person name="Koren S."/>
            <person name="Silverstein K.A.T."/>
            <person name="Beckman K.B."/>
            <person name="Gohl D.M."/>
        </authorList>
    </citation>
    <scope>NUCLEOTIDE SEQUENCE</scope>
    <source>
        <strain evidence="2">Duluth1</strain>
        <tissue evidence="2">Whole animal</tissue>
    </source>
</reference>
<keyword evidence="3" id="KW-1185">Reference proteome</keyword>
<dbReference type="Proteomes" id="UP000828390">
    <property type="component" value="Unassembled WGS sequence"/>
</dbReference>